<keyword evidence="7" id="KW-0046">Antibiotic resistance</keyword>
<evidence type="ECO:0000256" key="9">
    <source>
        <dbReference type="SAM" id="Phobius"/>
    </source>
</evidence>
<dbReference type="InterPro" id="IPR005829">
    <property type="entry name" value="Sugar_transporter_CS"/>
</dbReference>
<gene>
    <name evidence="11" type="ORF">AB5J50_33600</name>
</gene>
<feature type="transmembrane region" description="Helical" evidence="9">
    <location>
        <begin position="166"/>
        <end position="186"/>
    </location>
</feature>
<feature type="transmembrane region" description="Helical" evidence="9">
    <location>
        <begin position="360"/>
        <end position="380"/>
    </location>
</feature>
<feature type="transmembrane region" description="Helical" evidence="9">
    <location>
        <begin position="12"/>
        <end position="34"/>
    </location>
</feature>
<feature type="domain" description="Major facilitator superfamily (MFS) profile" evidence="10">
    <location>
        <begin position="11"/>
        <end position="464"/>
    </location>
</feature>
<dbReference type="AlphaFoldDB" id="A0AB39SI13"/>
<feature type="transmembrane region" description="Helical" evidence="9">
    <location>
        <begin position="46"/>
        <end position="65"/>
    </location>
</feature>
<dbReference type="GO" id="GO:0046677">
    <property type="term" value="P:response to antibiotic"/>
    <property type="evidence" value="ECO:0007669"/>
    <property type="project" value="UniProtKB-KW"/>
</dbReference>
<sequence length="500" mass="51668">MKSVIDRRWGVFTLLAIAQFVVILDISVVNIALPSMQAPLGFTQDGLQWVVDAYMLTFGGFLLLGGRAADLFGRKRIFLAGLTLFGLASFACGMSDTSTQLIAARAAQGLGGALMSPAALSLVVVTFPEDRERNRAMGLWGAVAAAGGATGVVLGGVITDALGWEWVFWINVPLTLGAALVGVRLLTETERTGDVRHFDALGAITVTAGLSALIYGFVRIGEHGWDGRAGIALAAAAVLLTVFVITELNVPEPVVDFSIFKVRGLTAANVIMLMFSAGAVAMTFFVTIYVQRVLNYGPIAAGLCFLPIAVGQVITSQVVVGRLMGRMHIFTVLVIGLGLTAASFLWFAQLSTDGSFLKSILGPGLLLAVGSGFAFTALVVSSVSGVEPERSGIAGGMINMCQQIGGALGLAILASVATWRTNRIADGPVDDSALTAGFRLGFLVAAALIALGAVVGWLATRTRPATAGSAAGSSAAAQSAPVREVIEPSLDEPHATGATS</sequence>
<dbReference type="NCBIfam" id="TIGR00711">
    <property type="entry name" value="efflux_EmrB"/>
    <property type="match status" value="1"/>
</dbReference>
<dbReference type="CDD" id="cd17321">
    <property type="entry name" value="MFS_MMR_MDR_like"/>
    <property type="match status" value="1"/>
</dbReference>
<dbReference type="PROSITE" id="PS50850">
    <property type="entry name" value="MFS"/>
    <property type="match status" value="1"/>
</dbReference>
<dbReference type="InterPro" id="IPR020846">
    <property type="entry name" value="MFS_dom"/>
</dbReference>
<keyword evidence="2" id="KW-0813">Transport</keyword>
<feature type="transmembrane region" description="Helical" evidence="9">
    <location>
        <begin position="230"/>
        <end position="250"/>
    </location>
</feature>
<evidence type="ECO:0000256" key="6">
    <source>
        <dbReference type="ARBA" id="ARBA00023136"/>
    </source>
</evidence>
<evidence type="ECO:0000256" key="8">
    <source>
        <dbReference type="SAM" id="MobiDB-lite"/>
    </source>
</evidence>
<feature type="transmembrane region" description="Helical" evidence="9">
    <location>
        <begin position="198"/>
        <end position="218"/>
    </location>
</feature>
<dbReference type="InterPro" id="IPR004638">
    <property type="entry name" value="EmrB-like"/>
</dbReference>
<comment type="subcellular location">
    <subcellularLocation>
        <location evidence="1">Cell membrane</location>
        <topology evidence="1">Multi-pass membrane protein</topology>
    </subcellularLocation>
</comment>
<feature type="transmembrane region" description="Helical" evidence="9">
    <location>
        <begin position="102"/>
        <end position="127"/>
    </location>
</feature>
<proteinExistence type="predicted"/>
<keyword evidence="3" id="KW-1003">Cell membrane</keyword>
<dbReference type="Gene3D" id="1.20.1250.20">
    <property type="entry name" value="MFS general substrate transporter like domains"/>
    <property type="match status" value="1"/>
</dbReference>
<dbReference type="Pfam" id="PF07690">
    <property type="entry name" value="MFS_1"/>
    <property type="match status" value="1"/>
</dbReference>
<feature type="transmembrane region" description="Helical" evidence="9">
    <location>
        <begin position="296"/>
        <end position="315"/>
    </location>
</feature>
<feature type="region of interest" description="Disordered" evidence="8">
    <location>
        <begin position="469"/>
        <end position="500"/>
    </location>
</feature>
<dbReference type="PANTHER" id="PTHR42718:SF46">
    <property type="entry name" value="BLR6921 PROTEIN"/>
    <property type="match status" value="1"/>
</dbReference>
<feature type="transmembrane region" description="Helical" evidence="9">
    <location>
        <begin position="327"/>
        <end position="348"/>
    </location>
</feature>
<keyword evidence="6 9" id="KW-0472">Membrane</keyword>
<dbReference type="GO" id="GO:0005886">
    <property type="term" value="C:plasma membrane"/>
    <property type="evidence" value="ECO:0007669"/>
    <property type="project" value="UniProtKB-SubCell"/>
</dbReference>
<dbReference type="SUPFAM" id="SSF103473">
    <property type="entry name" value="MFS general substrate transporter"/>
    <property type="match status" value="1"/>
</dbReference>
<feature type="transmembrane region" description="Helical" evidence="9">
    <location>
        <begin position="270"/>
        <end position="290"/>
    </location>
</feature>
<protein>
    <submittedName>
        <fullName evidence="11">MFS transporter</fullName>
    </submittedName>
</protein>
<evidence type="ECO:0000256" key="7">
    <source>
        <dbReference type="ARBA" id="ARBA00023251"/>
    </source>
</evidence>
<feature type="transmembrane region" description="Helical" evidence="9">
    <location>
        <begin position="392"/>
        <end position="416"/>
    </location>
</feature>
<dbReference type="Gene3D" id="1.20.1720.10">
    <property type="entry name" value="Multidrug resistance protein D"/>
    <property type="match status" value="1"/>
</dbReference>
<evidence type="ECO:0000256" key="4">
    <source>
        <dbReference type="ARBA" id="ARBA00022692"/>
    </source>
</evidence>
<feature type="transmembrane region" description="Helical" evidence="9">
    <location>
        <begin position="436"/>
        <end position="459"/>
    </location>
</feature>
<evidence type="ECO:0000256" key="1">
    <source>
        <dbReference type="ARBA" id="ARBA00004651"/>
    </source>
</evidence>
<dbReference type="InterPro" id="IPR011701">
    <property type="entry name" value="MFS"/>
</dbReference>
<dbReference type="PROSITE" id="PS00216">
    <property type="entry name" value="SUGAR_TRANSPORT_1"/>
    <property type="match status" value="1"/>
</dbReference>
<evidence type="ECO:0000256" key="5">
    <source>
        <dbReference type="ARBA" id="ARBA00022989"/>
    </source>
</evidence>
<keyword evidence="4 9" id="KW-0812">Transmembrane</keyword>
<feature type="transmembrane region" description="Helical" evidence="9">
    <location>
        <begin position="139"/>
        <end position="160"/>
    </location>
</feature>
<evidence type="ECO:0000256" key="2">
    <source>
        <dbReference type="ARBA" id="ARBA00022448"/>
    </source>
</evidence>
<dbReference type="EMBL" id="CP163440">
    <property type="protein sequence ID" value="XDQ65375.1"/>
    <property type="molecule type" value="Genomic_DNA"/>
</dbReference>
<name>A0AB39SI13_9ACTN</name>
<reference evidence="11" key="1">
    <citation type="submission" date="2024-07" db="EMBL/GenBank/DDBJ databases">
        <authorList>
            <person name="Yu S.T."/>
        </authorList>
    </citation>
    <scope>NUCLEOTIDE SEQUENCE</scope>
    <source>
        <strain evidence="11">R35</strain>
    </source>
</reference>
<feature type="compositionally biased region" description="Low complexity" evidence="8">
    <location>
        <begin position="469"/>
        <end position="481"/>
    </location>
</feature>
<dbReference type="GO" id="GO:0022857">
    <property type="term" value="F:transmembrane transporter activity"/>
    <property type="evidence" value="ECO:0007669"/>
    <property type="project" value="InterPro"/>
</dbReference>
<dbReference type="PANTHER" id="PTHR42718">
    <property type="entry name" value="MAJOR FACILITATOR SUPERFAMILY MULTIDRUG TRANSPORTER MFSC"/>
    <property type="match status" value="1"/>
</dbReference>
<evidence type="ECO:0000259" key="10">
    <source>
        <dbReference type="PROSITE" id="PS50850"/>
    </source>
</evidence>
<feature type="transmembrane region" description="Helical" evidence="9">
    <location>
        <begin position="77"/>
        <end position="96"/>
    </location>
</feature>
<evidence type="ECO:0000256" key="3">
    <source>
        <dbReference type="ARBA" id="ARBA00022475"/>
    </source>
</evidence>
<dbReference type="InterPro" id="IPR036259">
    <property type="entry name" value="MFS_trans_sf"/>
</dbReference>
<dbReference type="RefSeq" id="WP_369262054.1">
    <property type="nucleotide sequence ID" value="NZ_CP163440.1"/>
</dbReference>
<organism evidence="11">
    <name type="scientific">Streptomyces sp. R35</name>
    <dbReference type="NCBI Taxonomy" id="3238630"/>
    <lineage>
        <taxon>Bacteria</taxon>
        <taxon>Bacillati</taxon>
        <taxon>Actinomycetota</taxon>
        <taxon>Actinomycetes</taxon>
        <taxon>Kitasatosporales</taxon>
        <taxon>Streptomycetaceae</taxon>
        <taxon>Streptomyces</taxon>
    </lineage>
</organism>
<accession>A0AB39SI13</accession>
<keyword evidence="5 9" id="KW-1133">Transmembrane helix</keyword>
<evidence type="ECO:0000313" key="11">
    <source>
        <dbReference type="EMBL" id="XDQ65375.1"/>
    </source>
</evidence>